<dbReference type="Proteomes" id="UP000198623">
    <property type="component" value="Unassembled WGS sequence"/>
</dbReference>
<sequence>MTPKYRKEIKEKITKYLKGNGLDNIKFMQVEQTFNDLGVEIHVWNVKTEDSSWWVVHGDLGPMNLYPQAAYYLSADEAYSFHMGITQRLIARSAYR</sequence>
<accession>A0A1I2QET6</accession>
<reference evidence="2" key="1">
    <citation type="submission" date="2016-10" db="EMBL/GenBank/DDBJ databases">
        <authorList>
            <person name="Varghese N."/>
            <person name="Submissions S."/>
        </authorList>
    </citation>
    <scope>NUCLEOTIDE SEQUENCE [LARGE SCALE GENOMIC DNA]</scope>
    <source>
        <strain evidence="2">CGMCC 1.10971</strain>
    </source>
</reference>
<protein>
    <submittedName>
        <fullName evidence="1">Uncharacterized protein</fullName>
    </submittedName>
</protein>
<name>A0A1I2QET6_9GAMM</name>
<evidence type="ECO:0000313" key="2">
    <source>
        <dbReference type="Proteomes" id="UP000198623"/>
    </source>
</evidence>
<keyword evidence="2" id="KW-1185">Reference proteome</keyword>
<dbReference type="RefSeq" id="WP_177201122.1">
    <property type="nucleotide sequence ID" value="NZ_FOOU01000004.1"/>
</dbReference>
<evidence type="ECO:0000313" key="1">
    <source>
        <dbReference type="EMBL" id="SFG24266.1"/>
    </source>
</evidence>
<proteinExistence type="predicted"/>
<organism evidence="1 2">
    <name type="scientific">Neptunomonas qingdaonensis</name>
    <dbReference type="NCBI Taxonomy" id="1045558"/>
    <lineage>
        <taxon>Bacteria</taxon>
        <taxon>Pseudomonadati</taxon>
        <taxon>Pseudomonadota</taxon>
        <taxon>Gammaproteobacteria</taxon>
        <taxon>Oceanospirillales</taxon>
        <taxon>Oceanospirillaceae</taxon>
        <taxon>Neptunomonas</taxon>
    </lineage>
</organism>
<dbReference type="AlphaFoldDB" id="A0A1I2QET6"/>
<gene>
    <name evidence="1" type="ORF">SAMN05216175_104277</name>
</gene>
<dbReference type="EMBL" id="FOOU01000004">
    <property type="protein sequence ID" value="SFG24266.1"/>
    <property type="molecule type" value="Genomic_DNA"/>
</dbReference>